<dbReference type="PROSITE" id="PS00455">
    <property type="entry name" value="AMP_BINDING"/>
    <property type="match status" value="1"/>
</dbReference>
<feature type="domain" description="AMP-dependent synthetase/ligase" evidence="1">
    <location>
        <begin position="9"/>
        <end position="354"/>
    </location>
</feature>
<accession>A0ABU6FGA5</accession>
<dbReference type="InterPro" id="IPR020845">
    <property type="entry name" value="AMP-binding_CS"/>
</dbReference>
<dbReference type="InterPro" id="IPR042099">
    <property type="entry name" value="ANL_N_sf"/>
</dbReference>
<evidence type="ECO:0000259" key="1">
    <source>
        <dbReference type="Pfam" id="PF00501"/>
    </source>
</evidence>
<evidence type="ECO:0000313" key="4">
    <source>
        <dbReference type="Proteomes" id="UP001354931"/>
    </source>
</evidence>
<dbReference type="RefSeq" id="WP_326021717.1">
    <property type="nucleotide sequence ID" value="NZ_JAOZYC010000164.1"/>
</dbReference>
<feature type="domain" description="AMP-binding enzyme C-terminal" evidence="2">
    <location>
        <begin position="405"/>
        <end position="481"/>
    </location>
</feature>
<dbReference type="Proteomes" id="UP001354931">
    <property type="component" value="Unassembled WGS sequence"/>
</dbReference>
<dbReference type="Gene3D" id="3.40.50.12780">
    <property type="entry name" value="N-terminal domain of ligase-like"/>
    <property type="match status" value="1"/>
</dbReference>
<dbReference type="Gene3D" id="3.30.300.30">
    <property type="match status" value="1"/>
</dbReference>
<evidence type="ECO:0000313" key="3">
    <source>
        <dbReference type="EMBL" id="MEB8342315.1"/>
    </source>
</evidence>
<dbReference type="InterPro" id="IPR000873">
    <property type="entry name" value="AMP-dep_synth/lig_dom"/>
</dbReference>
<evidence type="ECO:0000259" key="2">
    <source>
        <dbReference type="Pfam" id="PF13193"/>
    </source>
</evidence>
<dbReference type="PANTHER" id="PTHR43201">
    <property type="entry name" value="ACYL-COA SYNTHETASE"/>
    <property type="match status" value="1"/>
</dbReference>
<proteinExistence type="predicted"/>
<dbReference type="EMBL" id="JAOZYC010000164">
    <property type="protein sequence ID" value="MEB8342315.1"/>
    <property type="molecule type" value="Genomic_DNA"/>
</dbReference>
<sequence>MPAWQHVLDWRAAHDADRVALSDDRGRELGYAELADAVEREAARLAAAGVAPGDVVPLLAHNRVEWAVTLFGLLRAGALPAPVNWRLAAPEVAVLLDVMKPRHVVADKAGSQLMGDVDGFGGVVLPLALDTPAGSTAPVRPHERMLTSAPCALLHTSGTTGRPKLVPVTHEMLTSAATFMSLEVPEAVPGARHLSALPLFHVAGLVNLGYALFTGGHLHLLDGFVASRFVDELSARRVQLTQLVPTLVDAVTAEVASRATPPDLSALVEVVYGASAIRPEVLERAVTTLGCRFRQAYASTETGPLPISSLAPADHDVSRGRLATAGRPSLGWEIRLGEHDEVQVRGAAPFPGYWNDPDATRQVLTADGFYRTGDIGAIDDEGYLTLVDRLKDMIVSGGENVYPAEVEAVLAAHPAVREVAVIGVPHPRWGETVHAVVVPDDGEGGFAPEPFLAWARERLAHFKTPTGITVAAHLPRNATGKVLKGPLREPFWAGHARRVS</sequence>
<dbReference type="SUPFAM" id="SSF56801">
    <property type="entry name" value="Acetyl-CoA synthetase-like"/>
    <property type="match status" value="1"/>
</dbReference>
<dbReference type="Pfam" id="PF13193">
    <property type="entry name" value="AMP-binding_C"/>
    <property type="match status" value="1"/>
</dbReference>
<dbReference type="InterPro" id="IPR025110">
    <property type="entry name" value="AMP-bd_C"/>
</dbReference>
<reference evidence="3 4" key="1">
    <citation type="submission" date="2022-10" db="EMBL/GenBank/DDBJ databases">
        <authorList>
            <person name="Xie J."/>
            <person name="Shen N."/>
        </authorList>
    </citation>
    <scope>NUCLEOTIDE SEQUENCE [LARGE SCALE GENOMIC DNA]</scope>
    <source>
        <strain evidence="3 4">YIM65594</strain>
    </source>
</reference>
<comment type="caution">
    <text evidence="3">The sequence shown here is derived from an EMBL/GenBank/DDBJ whole genome shotgun (WGS) entry which is preliminary data.</text>
</comment>
<dbReference type="PANTHER" id="PTHR43201:SF32">
    <property type="entry name" value="2-SUCCINYLBENZOATE--COA LIGASE, CHLOROPLASTIC_PEROXISOMAL"/>
    <property type="match status" value="1"/>
</dbReference>
<dbReference type="Pfam" id="PF00501">
    <property type="entry name" value="AMP-binding"/>
    <property type="match status" value="1"/>
</dbReference>
<name>A0ABU6FGA5_9ACTN</name>
<organism evidence="3 4">
    <name type="scientific">Streptomyces endophyticus</name>
    <dbReference type="NCBI Taxonomy" id="714166"/>
    <lineage>
        <taxon>Bacteria</taxon>
        <taxon>Bacillati</taxon>
        <taxon>Actinomycetota</taxon>
        <taxon>Actinomycetes</taxon>
        <taxon>Kitasatosporales</taxon>
        <taxon>Streptomycetaceae</taxon>
        <taxon>Streptomyces</taxon>
    </lineage>
</organism>
<dbReference type="InterPro" id="IPR045851">
    <property type="entry name" value="AMP-bd_C_sf"/>
</dbReference>
<protein>
    <submittedName>
        <fullName evidence="3">AMP-binding protein</fullName>
    </submittedName>
</protein>
<keyword evidence="4" id="KW-1185">Reference proteome</keyword>
<gene>
    <name evidence="3" type="ORF">OKJ99_32955</name>
</gene>